<organism evidence="2">
    <name type="scientific">Anopheles sinensis</name>
    <name type="common">Mosquito</name>
    <dbReference type="NCBI Taxonomy" id="74873"/>
    <lineage>
        <taxon>Eukaryota</taxon>
        <taxon>Metazoa</taxon>
        <taxon>Ecdysozoa</taxon>
        <taxon>Arthropoda</taxon>
        <taxon>Hexapoda</taxon>
        <taxon>Insecta</taxon>
        <taxon>Pterygota</taxon>
        <taxon>Neoptera</taxon>
        <taxon>Endopterygota</taxon>
        <taxon>Diptera</taxon>
        <taxon>Nematocera</taxon>
        <taxon>Culicoidea</taxon>
        <taxon>Culicidae</taxon>
        <taxon>Anophelinae</taxon>
        <taxon>Anopheles</taxon>
    </lineage>
</organism>
<keyword evidence="4" id="KW-1185">Reference proteome</keyword>
<dbReference type="EMBL" id="KE525332">
    <property type="protein sequence ID" value="KFB47671.1"/>
    <property type="molecule type" value="Genomic_DNA"/>
</dbReference>
<dbReference type="AlphaFoldDB" id="A0A084WBS7"/>
<evidence type="ECO:0000313" key="2">
    <source>
        <dbReference type="EMBL" id="KFB47671.1"/>
    </source>
</evidence>
<feature type="region of interest" description="Disordered" evidence="1">
    <location>
        <begin position="128"/>
        <end position="177"/>
    </location>
</feature>
<feature type="compositionally biased region" description="Acidic residues" evidence="1">
    <location>
        <begin position="153"/>
        <end position="165"/>
    </location>
</feature>
<proteinExistence type="predicted"/>
<accession>A0A084WBS7</accession>
<gene>
    <name evidence="2" type="ORF">ZHAS_00015716</name>
</gene>
<evidence type="ECO:0000313" key="4">
    <source>
        <dbReference type="Proteomes" id="UP000030765"/>
    </source>
</evidence>
<reference evidence="2 4" key="1">
    <citation type="journal article" date="2014" name="BMC Genomics">
        <title>Genome sequence of Anopheles sinensis provides insight into genetics basis of mosquito competence for malaria parasites.</title>
        <authorList>
            <person name="Zhou D."/>
            <person name="Zhang D."/>
            <person name="Ding G."/>
            <person name="Shi L."/>
            <person name="Hou Q."/>
            <person name="Ye Y."/>
            <person name="Xu Y."/>
            <person name="Zhou H."/>
            <person name="Xiong C."/>
            <person name="Li S."/>
            <person name="Yu J."/>
            <person name="Hong S."/>
            <person name="Yu X."/>
            <person name="Zou P."/>
            <person name="Chen C."/>
            <person name="Chang X."/>
            <person name="Wang W."/>
            <person name="Lv Y."/>
            <person name="Sun Y."/>
            <person name="Ma L."/>
            <person name="Shen B."/>
            <person name="Zhu C."/>
        </authorList>
    </citation>
    <scope>NUCLEOTIDE SEQUENCE [LARGE SCALE GENOMIC DNA]</scope>
</reference>
<evidence type="ECO:0000256" key="1">
    <source>
        <dbReference type="SAM" id="MobiDB-lite"/>
    </source>
</evidence>
<feature type="compositionally biased region" description="Basic and acidic residues" evidence="1">
    <location>
        <begin position="166"/>
        <end position="177"/>
    </location>
</feature>
<dbReference type="EMBL" id="ATLV01022438">
    <property type="status" value="NOT_ANNOTATED_CDS"/>
    <property type="molecule type" value="Genomic_DNA"/>
</dbReference>
<reference evidence="3" key="2">
    <citation type="submission" date="2020-05" db="UniProtKB">
        <authorList>
            <consortium name="EnsemblMetazoa"/>
        </authorList>
    </citation>
    <scope>IDENTIFICATION</scope>
</reference>
<protein>
    <submittedName>
        <fullName evidence="2 3">Cephalosporin-c deacetylase</fullName>
    </submittedName>
</protein>
<dbReference type="VEuPathDB" id="VectorBase:ASIC015716"/>
<dbReference type="Proteomes" id="UP000030765">
    <property type="component" value="Unassembled WGS sequence"/>
</dbReference>
<feature type="compositionally biased region" description="Basic and acidic residues" evidence="1">
    <location>
        <begin position="134"/>
        <end position="152"/>
    </location>
</feature>
<evidence type="ECO:0000313" key="3">
    <source>
        <dbReference type="EnsemblMetazoa" id="ASIC015716-PA"/>
    </source>
</evidence>
<dbReference type="EnsemblMetazoa" id="ASIC015716-RA">
    <property type="protein sequence ID" value="ASIC015716-PA"/>
    <property type="gene ID" value="ASIC015716"/>
</dbReference>
<sequence>MASIMSPSFPSLPFENDTKRQVPALERPIIRHIGRHRFSLQSLRRKSSFACACTFGRVSEVRKRKFTYFGTGARVHLPPRQTRFASSGRYPSAQVQVCLRTSHSWACCRQSWDVLQYSFSSFGSSVEAGKTKSHVSEPRPASDETMEEKTEQDNAEIDCGTEDQDKDSRPERPSLVS</sequence>
<name>A0A084WBS7_ANOSI</name>